<dbReference type="EMBL" id="GGEC01090930">
    <property type="protein sequence ID" value="MBX71414.1"/>
    <property type="molecule type" value="Transcribed_RNA"/>
</dbReference>
<organism evidence="1">
    <name type="scientific">Rhizophora mucronata</name>
    <name type="common">Asiatic mangrove</name>
    <dbReference type="NCBI Taxonomy" id="61149"/>
    <lineage>
        <taxon>Eukaryota</taxon>
        <taxon>Viridiplantae</taxon>
        <taxon>Streptophyta</taxon>
        <taxon>Embryophyta</taxon>
        <taxon>Tracheophyta</taxon>
        <taxon>Spermatophyta</taxon>
        <taxon>Magnoliopsida</taxon>
        <taxon>eudicotyledons</taxon>
        <taxon>Gunneridae</taxon>
        <taxon>Pentapetalae</taxon>
        <taxon>rosids</taxon>
        <taxon>fabids</taxon>
        <taxon>Malpighiales</taxon>
        <taxon>Rhizophoraceae</taxon>
        <taxon>Rhizophora</taxon>
    </lineage>
</organism>
<accession>A0A2P2QWZ7</accession>
<sequence length="105" mass="11719">MLVSKSGNLAVDTFNNSSTVFCPVFSMGSTLAAHFYFPCSTECLPSPGFQGQVPLTAATVISFRRPQSESADHWWIQILNAASQHWWKPRRVGSRRTASEERTQL</sequence>
<protein>
    <submittedName>
        <fullName evidence="1">Uncharacterized protein</fullName>
    </submittedName>
</protein>
<reference evidence="1" key="1">
    <citation type="submission" date="2018-02" db="EMBL/GenBank/DDBJ databases">
        <title>Rhizophora mucronata_Transcriptome.</title>
        <authorList>
            <person name="Meera S.P."/>
            <person name="Sreeshan A."/>
            <person name="Augustine A."/>
        </authorList>
    </citation>
    <scope>NUCLEOTIDE SEQUENCE</scope>
    <source>
        <tissue evidence="1">Leaf</tissue>
    </source>
</reference>
<evidence type="ECO:0000313" key="1">
    <source>
        <dbReference type="EMBL" id="MBX71414.1"/>
    </source>
</evidence>
<dbReference type="AlphaFoldDB" id="A0A2P2QWZ7"/>
<name>A0A2P2QWZ7_RHIMU</name>
<proteinExistence type="predicted"/>